<reference evidence="1 2" key="1">
    <citation type="submission" date="2016-10" db="EMBL/GenBank/DDBJ databases">
        <authorList>
            <person name="Cai Z."/>
        </authorList>
    </citation>
    <scope>NUCLEOTIDE SEQUENCE [LARGE SCALE GENOMIC DNA]</scope>
</reference>
<dbReference type="InterPro" id="IPR029071">
    <property type="entry name" value="Ubiquitin-like_domsf"/>
</dbReference>
<dbReference type="AlphaFoldDB" id="A0A383WB89"/>
<accession>A0A383WB89</accession>
<proteinExistence type="predicted"/>
<keyword evidence="2" id="KW-1185">Reference proteome</keyword>
<organism evidence="1 2">
    <name type="scientific">Tetradesmus obliquus</name>
    <name type="common">Green alga</name>
    <name type="synonym">Acutodesmus obliquus</name>
    <dbReference type="NCBI Taxonomy" id="3088"/>
    <lineage>
        <taxon>Eukaryota</taxon>
        <taxon>Viridiplantae</taxon>
        <taxon>Chlorophyta</taxon>
        <taxon>core chlorophytes</taxon>
        <taxon>Chlorophyceae</taxon>
        <taxon>CS clade</taxon>
        <taxon>Sphaeropleales</taxon>
        <taxon>Scenedesmaceae</taxon>
        <taxon>Tetradesmus</taxon>
    </lineage>
</organism>
<dbReference type="EMBL" id="FNXT01001215">
    <property type="protein sequence ID" value="SZX74472.1"/>
    <property type="molecule type" value="Genomic_DNA"/>
</dbReference>
<evidence type="ECO:0000313" key="1">
    <source>
        <dbReference type="EMBL" id="SZX74472.1"/>
    </source>
</evidence>
<name>A0A383WB89_TETOB</name>
<protein>
    <recommendedName>
        <fullName evidence="3">Ubiquitin-like domain-containing protein</fullName>
    </recommendedName>
</protein>
<dbReference type="Proteomes" id="UP000256970">
    <property type="component" value="Unassembled WGS sequence"/>
</dbReference>
<dbReference type="SUPFAM" id="SSF54236">
    <property type="entry name" value="Ubiquitin-like"/>
    <property type="match status" value="1"/>
</dbReference>
<evidence type="ECO:0000313" key="2">
    <source>
        <dbReference type="Proteomes" id="UP000256970"/>
    </source>
</evidence>
<evidence type="ECO:0008006" key="3">
    <source>
        <dbReference type="Google" id="ProtNLM"/>
    </source>
</evidence>
<gene>
    <name evidence="1" type="ORF">BQ4739_LOCUS14741</name>
</gene>
<dbReference type="Gene3D" id="3.10.20.90">
    <property type="entry name" value="Phosphatidylinositol 3-kinase Catalytic Subunit, Chain A, domain 1"/>
    <property type="match status" value="1"/>
</dbReference>
<sequence>MDRFTFRFCSVYYGAGDRLQKTEEFALGGEKLSKLKQRACASLCLDPEAVELWRYDRAADTTGAEPLQDDMRLTDAAVQRLTTLLLQHKPLRLKVLCPDITSSVLRVELEETDTVRTLKAKACAAVGVQPSSVLLWDAYDADDLQPLEQQLGSSLADANIVQEQALLLELRKPRRRSGRSSSSSQSAA</sequence>